<evidence type="ECO:0000259" key="1">
    <source>
        <dbReference type="PROSITE" id="PS50943"/>
    </source>
</evidence>
<sequence>MLKLRLKLDEILKEHKITQSKLAQIIEVRQATLSDMCRNARTEINIPIIEKIANYFGINDVTQLMEIYEETAEDK</sequence>
<dbReference type="SUPFAM" id="SSF47413">
    <property type="entry name" value="lambda repressor-like DNA-binding domains"/>
    <property type="match status" value="1"/>
</dbReference>
<gene>
    <name evidence="2" type="ORF">J2Z22_004782</name>
</gene>
<feature type="domain" description="HTH cro/C1-type" evidence="1">
    <location>
        <begin position="8"/>
        <end position="64"/>
    </location>
</feature>
<dbReference type="CDD" id="cd00093">
    <property type="entry name" value="HTH_XRE"/>
    <property type="match status" value="1"/>
</dbReference>
<dbReference type="EMBL" id="JAUSUY010000040">
    <property type="protein sequence ID" value="MDT3429182.1"/>
    <property type="molecule type" value="Genomic_DNA"/>
</dbReference>
<evidence type="ECO:0000313" key="2">
    <source>
        <dbReference type="EMBL" id="MDT3429182.1"/>
    </source>
</evidence>
<dbReference type="InterPro" id="IPR001387">
    <property type="entry name" value="Cro/C1-type_HTH"/>
</dbReference>
<organism evidence="2 3">
    <name type="scientific">Paenibacillus forsythiae</name>
    <dbReference type="NCBI Taxonomy" id="365616"/>
    <lineage>
        <taxon>Bacteria</taxon>
        <taxon>Bacillati</taxon>
        <taxon>Bacillota</taxon>
        <taxon>Bacilli</taxon>
        <taxon>Bacillales</taxon>
        <taxon>Paenibacillaceae</taxon>
        <taxon>Paenibacillus</taxon>
    </lineage>
</organism>
<proteinExistence type="predicted"/>
<dbReference type="RefSeq" id="WP_025697662.1">
    <property type="nucleotide sequence ID" value="NZ_JAUSUY010000040.1"/>
</dbReference>
<dbReference type="InterPro" id="IPR010982">
    <property type="entry name" value="Lambda_DNA-bd_dom_sf"/>
</dbReference>
<evidence type="ECO:0000313" key="3">
    <source>
        <dbReference type="Proteomes" id="UP001248709"/>
    </source>
</evidence>
<keyword evidence="3" id="KW-1185">Reference proteome</keyword>
<dbReference type="Gene3D" id="1.10.260.40">
    <property type="entry name" value="lambda repressor-like DNA-binding domains"/>
    <property type="match status" value="1"/>
</dbReference>
<reference evidence="2 3" key="1">
    <citation type="submission" date="2023-07" db="EMBL/GenBank/DDBJ databases">
        <title>Genomic Encyclopedia of Type Strains, Phase IV (KMG-IV): sequencing the most valuable type-strain genomes for metagenomic binning, comparative biology and taxonomic classification.</title>
        <authorList>
            <person name="Goeker M."/>
        </authorList>
    </citation>
    <scope>NUCLEOTIDE SEQUENCE [LARGE SCALE GENOMIC DNA]</scope>
    <source>
        <strain evidence="2 3">T98</strain>
    </source>
</reference>
<dbReference type="Pfam" id="PF13443">
    <property type="entry name" value="HTH_26"/>
    <property type="match status" value="1"/>
</dbReference>
<dbReference type="Proteomes" id="UP001248709">
    <property type="component" value="Unassembled WGS sequence"/>
</dbReference>
<comment type="caution">
    <text evidence="2">The sequence shown here is derived from an EMBL/GenBank/DDBJ whole genome shotgun (WGS) entry which is preliminary data.</text>
</comment>
<name>A0ABU3HGN7_9BACL</name>
<dbReference type="PROSITE" id="PS50943">
    <property type="entry name" value="HTH_CROC1"/>
    <property type="match status" value="1"/>
</dbReference>
<dbReference type="SMART" id="SM00530">
    <property type="entry name" value="HTH_XRE"/>
    <property type="match status" value="1"/>
</dbReference>
<accession>A0ABU3HGN7</accession>
<protein>
    <submittedName>
        <fullName evidence="2">Plasmid maintenance system antidote protein VapI</fullName>
    </submittedName>
</protein>